<sequence length="662" mass="70296">MTLAAILMAFDEAALAALANKGIVRRAARDVEEGKASISGWEGETAIVSADGETVRIGARGPAKASCTCPAPGTCRHRIAAVLLLQQQKEEVPAEDAVPNLTAEIAALPEDVMIRFAGRAAWRAAQEIAANGGEVSDAGATLVITLHGEDVEIRYLRGLGIEGMVSKASSARRKALHAAALILVRQAAGVAVSELSAEAEKAPASIDEAFLGEVRDALADACRNGLALAPLTLEERLFTLSVSSRADSLPRLSAMLRGIARMLRERRTRDFRFDPDACLGAIAAADALVRALPAVSDPERRAGLIGTVRQAYDEVGPLHLYGAGGESWRAEGGARGAVAYFYDPACDRWFTASLARGAGQDPFFDPRHAFASEAIWGGQTLVGLSRAEFWFDSVAGSPGGRLSTSAASSPEISGATTLSTDWACAFDCWDMLAERLRTRLVGSLAAPAAAQEPVVLWPKRTGRPWFDDLTQQLHWPLEDRGGQWLAVSLGNDPDRPAHLDHLASAVFRPGFSGAVIAMASVAGAAFELRPMALFGEDGVRSLDFQEPSTPKRSFSDFLQIYSRRNRSAPVPYAKPAGISVVEKAAAELTGIAETGCRAISRSGSQRLAEIGAQAERIGLRTVAETLALVAVASGSLASQVLISRYIVDQTRLRLTVLPMLRL</sequence>
<keyword evidence="4" id="KW-1185">Reference proteome</keyword>
<dbReference type="OrthoDB" id="242553at2"/>
<gene>
    <name evidence="3" type="ORF">EWE75_22615</name>
</gene>
<evidence type="ECO:0000313" key="3">
    <source>
        <dbReference type="EMBL" id="RZF60529.1"/>
    </source>
</evidence>
<proteinExistence type="predicted"/>
<protein>
    <submittedName>
        <fullName evidence="3">SWIM zinc finger family protein</fullName>
    </submittedName>
</protein>
<keyword evidence="1" id="KW-0863">Zinc-finger</keyword>
<dbReference type="EMBL" id="SGIS01000066">
    <property type="protein sequence ID" value="RZF60529.1"/>
    <property type="molecule type" value="Genomic_DNA"/>
</dbReference>
<keyword evidence="1" id="KW-0479">Metal-binding</keyword>
<name>A0A4Q6XUJ9_9SPHN</name>
<dbReference type="Pfam" id="PF04434">
    <property type="entry name" value="SWIM"/>
    <property type="match status" value="1"/>
</dbReference>
<dbReference type="RefSeq" id="WP_130160335.1">
    <property type="nucleotide sequence ID" value="NZ_SGIS01000066.1"/>
</dbReference>
<evidence type="ECO:0000259" key="2">
    <source>
        <dbReference type="PROSITE" id="PS50966"/>
    </source>
</evidence>
<dbReference type="InterPro" id="IPR007527">
    <property type="entry name" value="Znf_SWIM"/>
</dbReference>
<organism evidence="3 4">
    <name type="scientific">Sphingomonas populi</name>
    <dbReference type="NCBI Taxonomy" id="2484750"/>
    <lineage>
        <taxon>Bacteria</taxon>
        <taxon>Pseudomonadati</taxon>
        <taxon>Pseudomonadota</taxon>
        <taxon>Alphaproteobacteria</taxon>
        <taxon>Sphingomonadales</taxon>
        <taxon>Sphingomonadaceae</taxon>
        <taxon>Sphingomonas</taxon>
    </lineage>
</organism>
<evidence type="ECO:0000313" key="4">
    <source>
        <dbReference type="Proteomes" id="UP000292085"/>
    </source>
</evidence>
<evidence type="ECO:0000256" key="1">
    <source>
        <dbReference type="PROSITE-ProRule" id="PRU00325"/>
    </source>
</evidence>
<dbReference type="Proteomes" id="UP000292085">
    <property type="component" value="Unassembled WGS sequence"/>
</dbReference>
<reference evidence="3 4" key="1">
    <citation type="submission" date="2019-02" db="EMBL/GenBank/DDBJ databases">
        <authorList>
            <person name="Li Y."/>
        </authorList>
    </citation>
    <scope>NUCLEOTIDE SEQUENCE [LARGE SCALE GENOMIC DNA]</scope>
    <source>
        <strain evidence="3 4">3-7</strain>
    </source>
</reference>
<feature type="domain" description="SWIM-type" evidence="2">
    <location>
        <begin position="53"/>
        <end position="86"/>
    </location>
</feature>
<comment type="caution">
    <text evidence="3">The sequence shown here is derived from an EMBL/GenBank/DDBJ whole genome shotgun (WGS) entry which is preliminary data.</text>
</comment>
<dbReference type="GO" id="GO:0008270">
    <property type="term" value="F:zinc ion binding"/>
    <property type="evidence" value="ECO:0007669"/>
    <property type="project" value="UniProtKB-KW"/>
</dbReference>
<keyword evidence="1" id="KW-0862">Zinc</keyword>
<dbReference type="PROSITE" id="PS50966">
    <property type="entry name" value="ZF_SWIM"/>
    <property type="match status" value="1"/>
</dbReference>
<accession>A0A4Q6XUJ9</accession>
<dbReference type="AlphaFoldDB" id="A0A4Q6XUJ9"/>